<dbReference type="PROSITE" id="PS50240">
    <property type="entry name" value="TRYPSIN_DOM"/>
    <property type="match status" value="2"/>
</dbReference>
<dbReference type="SMART" id="SM00020">
    <property type="entry name" value="Tryp_SPc"/>
    <property type="match status" value="2"/>
</dbReference>
<dbReference type="PANTHER" id="PTHR24258">
    <property type="entry name" value="SERINE PROTEASE-RELATED"/>
    <property type="match status" value="1"/>
</dbReference>
<name>A0A5E4N0U4_9HEMI</name>
<evidence type="ECO:0000256" key="1">
    <source>
        <dbReference type="ARBA" id="ARBA00004613"/>
    </source>
</evidence>
<evidence type="ECO:0000256" key="8">
    <source>
        <dbReference type="ARBA" id="ARBA00076468"/>
    </source>
</evidence>
<feature type="signal peptide" evidence="10">
    <location>
        <begin position="1"/>
        <end position="26"/>
    </location>
</feature>
<proteinExistence type="predicted"/>
<keyword evidence="2" id="KW-0964">Secreted</keyword>
<dbReference type="FunFam" id="2.40.10.10:FF:000015">
    <property type="entry name" value="Atrial natriuretic peptide-converting enzyme"/>
    <property type="match status" value="1"/>
</dbReference>
<dbReference type="GO" id="GO:0006508">
    <property type="term" value="P:proteolysis"/>
    <property type="evidence" value="ECO:0007669"/>
    <property type="project" value="UniProtKB-KW"/>
</dbReference>
<dbReference type="CDD" id="cd00190">
    <property type="entry name" value="Tryp_SPc"/>
    <property type="match status" value="2"/>
</dbReference>
<dbReference type="InterPro" id="IPR001314">
    <property type="entry name" value="Peptidase_S1A"/>
</dbReference>
<dbReference type="Gene3D" id="2.40.10.10">
    <property type="entry name" value="Trypsin-like serine proteases"/>
    <property type="match status" value="3"/>
</dbReference>
<dbReference type="AlphaFoldDB" id="A0A5E4N0U4"/>
<dbReference type="PROSITE" id="PS00135">
    <property type="entry name" value="TRYPSIN_SER"/>
    <property type="match status" value="1"/>
</dbReference>
<dbReference type="Pfam" id="PF00089">
    <property type="entry name" value="Trypsin"/>
    <property type="match status" value="2"/>
</dbReference>
<evidence type="ECO:0000256" key="4">
    <source>
        <dbReference type="ARBA" id="ARBA00022801"/>
    </source>
</evidence>
<evidence type="ECO:0000313" key="12">
    <source>
        <dbReference type="EMBL" id="VVC37437.1"/>
    </source>
</evidence>
<organism evidence="12 13">
    <name type="scientific">Cinara cedri</name>
    <dbReference type="NCBI Taxonomy" id="506608"/>
    <lineage>
        <taxon>Eukaryota</taxon>
        <taxon>Metazoa</taxon>
        <taxon>Ecdysozoa</taxon>
        <taxon>Arthropoda</taxon>
        <taxon>Hexapoda</taxon>
        <taxon>Insecta</taxon>
        <taxon>Pterygota</taxon>
        <taxon>Neoptera</taxon>
        <taxon>Paraneoptera</taxon>
        <taxon>Hemiptera</taxon>
        <taxon>Sternorrhyncha</taxon>
        <taxon>Aphidomorpha</taxon>
        <taxon>Aphidoidea</taxon>
        <taxon>Aphididae</taxon>
        <taxon>Lachninae</taxon>
        <taxon>Cinara</taxon>
    </lineage>
</organism>
<dbReference type="InterPro" id="IPR033116">
    <property type="entry name" value="TRYPSIN_SER"/>
</dbReference>
<dbReference type="SUPFAM" id="SSF50494">
    <property type="entry name" value="Trypsin-like serine proteases"/>
    <property type="match status" value="2"/>
</dbReference>
<evidence type="ECO:0000259" key="11">
    <source>
        <dbReference type="PROSITE" id="PS50240"/>
    </source>
</evidence>
<dbReference type="InterPro" id="IPR009003">
    <property type="entry name" value="Peptidase_S1_PA"/>
</dbReference>
<sequence length="811" mass="89056">MKSHRKSLKCLLILFIIGSLNMGNYAQLLNLSEGDVCGKTKKNSFNHVCRELDNCASAKKDLSNNINPKLCSFRGSIAIVCCAPSNGGGTTTAAATAPTTVKTYSAAEMCHEYSKLIYTTIQSPLLISSDLSSNITFKDCLDVKTLIVGGTKADPKEFPHMALLGTGETPGNWVCGGSLISNRWILTAAHCDSGEPRWARLGDLDYLTDTDYANPKDYKIIDRKIHPNYKKRIYYNDIALFKLDRDVTFSAFVRPICLNSDPSLNPEKAVASGWGNVETGGSPSEHLLKVTLELVPASQCNNTYKDQRRYLPNGIIDESQICAGFSEDGKDTCRGDSGGPIQIKNNAYECMYTQIGITSFGRFCGIANTPGVYTRVSKYISWIEKTPINYALPYCNTDTAAVAAMDRCSRRRHDCRTFTRAKTAERAACCSPAYRTAVLIALVSAATCLSADARPQTGNQIFSHAGRVCECIPFWLCEEGNVVIVPSGDSENANPCTDGQQCCILAEPKPSVVPTSNNNVNCGYGNANDKVIEKVTSDGDEAQYGEFPWMAVIYKVKPNSSPAGDQEKTYLCGASLIHPQIVLTAAHSIIKNNPNELVVYAGEWDLSKDNEPDIIQKAQVSKIIIHEKYFGSKKFYNDIALVYVTPAFFLSENIGILCLPPQDFVFQMKKCFASGWGKSRISEEASAQSILKRIELPIVPRDICQAQLRLDGNKPNFELHDSFICAGGEIGRDTCQGDGGSPLMCPNPDDSKQFHQAGIVSWGYACGTRSPGVYTDVSKFRNWIDQKMIDLDLNTNYYESNNKPSIEPIPR</sequence>
<dbReference type="InterPro" id="IPR043504">
    <property type="entry name" value="Peptidase_S1_PA_chymotrypsin"/>
</dbReference>
<gene>
    <name evidence="12" type="ORF">CINCED_3A002078</name>
</gene>
<keyword evidence="13" id="KW-1185">Reference proteome</keyword>
<dbReference type="PROSITE" id="PS00134">
    <property type="entry name" value="TRYPSIN_HIS"/>
    <property type="match status" value="1"/>
</dbReference>
<protein>
    <recommendedName>
        <fullName evidence="7">Phenoloxidase-activating factor 2</fullName>
    </recommendedName>
    <alternativeName>
        <fullName evidence="8">Prophenoloxidase-activating factor II</fullName>
    </alternativeName>
</protein>
<feature type="domain" description="Peptidase S1" evidence="11">
    <location>
        <begin position="536"/>
        <end position="789"/>
    </location>
</feature>
<keyword evidence="5 9" id="KW-0720">Serine protease</keyword>
<evidence type="ECO:0000256" key="7">
    <source>
        <dbReference type="ARBA" id="ARBA00068096"/>
    </source>
</evidence>
<dbReference type="OrthoDB" id="6339452at2759"/>
<dbReference type="GO" id="GO:0004252">
    <property type="term" value="F:serine-type endopeptidase activity"/>
    <property type="evidence" value="ECO:0007669"/>
    <property type="project" value="InterPro"/>
</dbReference>
<dbReference type="FunFam" id="2.40.10.10:FF:000038">
    <property type="entry name" value="Serine protease"/>
    <property type="match status" value="1"/>
</dbReference>
<dbReference type="EMBL" id="CABPRJ010001447">
    <property type="protein sequence ID" value="VVC37437.1"/>
    <property type="molecule type" value="Genomic_DNA"/>
</dbReference>
<reference evidence="12 13" key="1">
    <citation type="submission" date="2019-08" db="EMBL/GenBank/DDBJ databases">
        <authorList>
            <person name="Alioto T."/>
            <person name="Alioto T."/>
            <person name="Gomez Garrido J."/>
        </authorList>
    </citation>
    <scope>NUCLEOTIDE SEQUENCE [LARGE SCALE GENOMIC DNA]</scope>
</reference>
<keyword evidence="4 9" id="KW-0378">Hydrolase</keyword>
<dbReference type="GO" id="GO:0005576">
    <property type="term" value="C:extracellular region"/>
    <property type="evidence" value="ECO:0007669"/>
    <property type="project" value="UniProtKB-SubCell"/>
</dbReference>
<dbReference type="PANTHER" id="PTHR24258:SF136">
    <property type="entry name" value="GH06673P-RELATED"/>
    <property type="match status" value="1"/>
</dbReference>
<comment type="subcellular location">
    <subcellularLocation>
        <location evidence="1">Secreted</location>
    </subcellularLocation>
</comment>
<dbReference type="Proteomes" id="UP000325440">
    <property type="component" value="Unassembled WGS sequence"/>
</dbReference>
<evidence type="ECO:0000313" key="13">
    <source>
        <dbReference type="Proteomes" id="UP000325440"/>
    </source>
</evidence>
<keyword evidence="3 9" id="KW-0645">Protease</keyword>
<evidence type="ECO:0000256" key="3">
    <source>
        <dbReference type="ARBA" id="ARBA00022670"/>
    </source>
</evidence>
<feature type="domain" description="Peptidase S1" evidence="11">
    <location>
        <begin position="147"/>
        <end position="388"/>
    </location>
</feature>
<evidence type="ECO:0000256" key="10">
    <source>
        <dbReference type="SAM" id="SignalP"/>
    </source>
</evidence>
<evidence type="ECO:0000256" key="2">
    <source>
        <dbReference type="ARBA" id="ARBA00022525"/>
    </source>
</evidence>
<evidence type="ECO:0000256" key="6">
    <source>
        <dbReference type="ARBA" id="ARBA00023157"/>
    </source>
</evidence>
<feature type="chain" id="PRO_5022927210" description="Phenoloxidase-activating factor 2" evidence="10">
    <location>
        <begin position="27"/>
        <end position="811"/>
    </location>
</feature>
<evidence type="ECO:0000256" key="9">
    <source>
        <dbReference type="RuleBase" id="RU363034"/>
    </source>
</evidence>
<dbReference type="InterPro" id="IPR001254">
    <property type="entry name" value="Trypsin_dom"/>
</dbReference>
<dbReference type="InterPro" id="IPR018114">
    <property type="entry name" value="TRYPSIN_HIS"/>
</dbReference>
<accession>A0A5E4N0U4</accession>
<keyword evidence="10" id="KW-0732">Signal</keyword>
<keyword evidence="6" id="KW-1015">Disulfide bond</keyword>
<dbReference type="PRINTS" id="PR00722">
    <property type="entry name" value="CHYMOTRYPSIN"/>
</dbReference>
<evidence type="ECO:0000256" key="5">
    <source>
        <dbReference type="ARBA" id="ARBA00022825"/>
    </source>
</evidence>